<evidence type="ECO:0000256" key="1">
    <source>
        <dbReference type="ARBA" id="ARBA00004651"/>
    </source>
</evidence>
<evidence type="ECO:0000313" key="10">
    <source>
        <dbReference type="EMBL" id="MBD7957134.1"/>
    </source>
</evidence>
<feature type="transmembrane region" description="Helical" evidence="9">
    <location>
        <begin position="245"/>
        <end position="266"/>
    </location>
</feature>
<organism evidence="10 11">
    <name type="scientific">Microbacterium pullorum</name>
    <dbReference type="NCBI Taxonomy" id="2762236"/>
    <lineage>
        <taxon>Bacteria</taxon>
        <taxon>Bacillati</taxon>
        <taxon>Actinomycetota</taxon>
        <taxon>Actinomycetes</taxon>
        <taxon>Micrococcales</taxon>
        <taxon>Microbacteriaceae</taxon>
        <taxon>Microbacterium</taxon>
    </lineage>
</organism>
<evidence type="ECO:0000256" key="5">
    <source>
        <dbReference type="ARBA" id="ARBA00022692"/>
    </source>
</evidence>
<keyword evidence="4" id="KW-1003">Cell membrane</keyword>
<feature type="transmembrane region" description="Helical" evidence="9">
    <location>
        <begin position="339"/>
        <end position="372"/>
    </location>
</feature>
<dbReference type="PANTHER" id="PTHR21716:SF53">
    <property type="entry name" value="PERMEASE PERM-RELATED"/>
    <property type="match status" value="1"/>
</dbReference>
<dbReference type="Pfam" id="PF01594">
    <property type="entry name" value="AI-2E_transport"/>
    <property type="match status" value="1"/>
</dbReference>
<keyword evidence="7 9" id="KW-0472">Membrane</keyword>
<protein>
    <submittedName>
        <fullName evidence="10">AI-2E family transporter</fullName>
    </submittedName>
</protein>
<feature type="transmembrane region" description="Helical" evidence="9">
    <location>
        <begin position="70"/>
        <end position="88"/>
    </location>
</feature>
<keyword evidence="3" id="KW-0813">Transport</keyword>
<comment type="similarity">
    <text evidence="2">Belongs to the autoinducer-2 exporter (AI-2E) (TC 2.A.86) family.</text>
</comment>
<name>A0ABR8S220_9MICO</name>
<feature type="transmembrane region" description="Helical" evidence="9">
    <location>
        <begin position="183"/>
        <end position="209"/>
    </location>
</feature>
<dbReference type="InterPro" id="IPR002549">
    <property type="entry name" value="AI-2E-like"/>
</dbReference>
<reference evidence="10 11" key="1">
    <citation type="submission" date="2020-08" db="EMBL/GenBank/DDBJ databases">
        <title>A Genomic Blueprint of the Chicken Gut Microbiome.</title>
        <authorList>
            <person name="Gilroy R."/>
            <person name="Ravi A."/>
            <person name="Getino M."/>
            <person name="Pursley I."/>
            <person name="Horton D.L."/>
            <person name="Alikhan N.-F."/>
            <person name="Baker D."/>
            <person name="Gharbi K."/>
            <person name="Hall N."/>
            <person name="Watson M."/>
            <person name="Adriaenssens E.M."/>
            <person name="Foster-Nyarko E."/>
            <person name="Jarju S."/>
            <person name="Secka A."/>
            <person name="Antonio M."/>
            <person name="Oren A."/>
            <person name="Chaudhuri R."/>
            <person name="La Ragione R.M."/>
            <person name="Hildebrand F."/>
            <person name="Pallen M.J."/>
        </authorList>
    </citation>
    <scope>NUCLEOTIDE SEQUENCE [LARGE SCALE GENOMIC DNA]</scope>
    <source>
        <strain evidence="10 11">Sa4CUA7</strain>
    </source>
</reference>
<evidence type="ECO:0000256" key="4">
    <source>
        <dbReference type="ARBA" id="ARBA00022475"/>
    </source>
</evidence>
<evidence type="ECO:0000256" key="2">
    <source>
        <dbReference type="ARBA" id="ARBA00009773"/>
    </source>
</evidence>
<proteinExistence type="inferred from homology"/>
<sequence>MTPSPPDDADAAASDAAGSETTDVTAPVGRPVRRAISALVERPLSVAFIATLGVLGGLVLGSAIGSITTIIASIVLALFVALGLDPVVRLLEQRGLSRGAGMAIVFGVFVLLVVAVSVFVLPSALAQVGQFVRALPGAVADLQQADWFTALPADFQAAATTMIDEVGAALTAPETLALIGGGVLAAGVGIVSAVSAGFVVVALTLYFLAALSSMKQALYALAPARNRPKLTELTERVTASVGSSLLGAVTLSALNACVVLLLHLIIGLPYPALMAMIAFVITLVPIFGSVVFLVVGTLVALLSDGTQALIFGASYLVYVQLEAYIITPRVLNRAISIPAALVLIAAMIGGTLMGVLGVLVALPVMASILLILREVVVPTQNLKV</sequence>
<evidence type="ECO:0000313" key="11">
    <source>
        <dbReference type="Proteomes" id="UP000648352"/>
    </source>
</evidence>
<feature type="region of interest" description="Disordered" evidence="8">
    <location>
        <begin position="1"/>
        <end position="24"/>
    </location>
</feature>
<feature type="transmembrane region" description="Helical" evidence="9">
    <location>
        <begin position="308"/>
        <end position="327"/>
    </location>
</feature>
<keyword evidence="11" id="KW-1185">Reference proteome</keyword>
<feature type="transmembrane region" description="Helical" evidence="9">
    <location>
        <begin position="100"/>
        <end position="121"/>
    </location>
</feature>
<keyword evidence="5 9" id="KW-0812">Transmembrane</keyword>
<evidence type="ECO:0000256" key="3">
    <source>
        <dbReference type="ARBA" id="ARBA00022448"/>
    </source>
</evidence>
<feature type="transmembrane region" description="Helical" evidence="9">
    <location>
        <begin position="272"/>
        <end position="301"/>
    </location>
</feature>
<keyword evidence="6 9" id="KW-1133">Transmembrane helix</keyword>
<evidence type="ECO:0000256" key="7">
    <source>
        <dbReference type="ARBA" id="ARBA00023136"/>
    </source>
</evidence>
<accession>A0ABR8S220</accession>
<dbReference type="EMBL" id="JACSQP010000003">
    <property type="protein sequence ID" value="MBD7957134.1"/>
    <property type="molecule type" value="Genomic_DNA"/>
</dbReference>
<evidence type="ECO:0000256" key="9">
    <source>
        <dbReference type="SAM" id="Phobius"/>
    </source>
</evidence>
<dbReference type="PANTHER" id="PTHR21716">
    <property type="entry name" value="TRANSMEMBRANE PROTEIN"/>
    <property type="match status" value="1"/>
</dbReference>
<feature type="transmembrane region" description="Helical" evidence="9">
    <location>
        <begin position="43"/>
        <end position="64"/>
    </location>
</feature>
<comment type="caution">
    <text evidence="10">The sequence shown here is derived from an EMBL/GenBank/DDBJ whole genome shotgun (WGS) entry which is preliminary data.</text>
</comment>
<gene>
    <name evidence="10" type="ORF">H9651_05755</name>
</gene>
<evidence type="ECO:0000256" key="6">
    <source>
        <dbReference type="ARBA" id="ARBA00022989"/>
    </source>
</evidence>
<comment type="subcellular location">
    <subcellularLocation>
        <location evidence="1">Cell membrane</location>
        <topology evidence="1">Multi-pass membrane protein</topology>
    </subcellularLocation>
</comment>
<dbReference type="Proteomes" id="UP000648352">
    <property type="component" value="Unassembled WGS sequence"/>
</dbReference>
<evidence type="ECO:0000256" key="8">
    <source>
        <dbReference type="SAM" id="MobiDB-lite"/>
    </source>
</evidence>
<dbReference type="RefSeq" id="WP_191718251.1">
    <property type="nucleotide sequence ID" value="NZ_JACSQP010000003.1"/>
</dbReference>